<dbReference type="InParanoid" id="W4KFH0"/>
<protein>
    <submittedName>
        <fullName evidence="2">Uncharacterized protein</fullName>
    </submittedName>
</protein>
<name>W4KFH0_HETIT</name>
<evidence type="ECO:0000313" key="3">
    <source>
        <dbReference type="Proteomes" id="UP000030671"/>
    </source>
</evidence>
<dbReference type="AlphaFoldDB" id="W4KFH0"/>
<feature type="region of interest" description="Disordered" evidence="1">
    <location>
        <begin position="1"/>
        <end position="59"/>
    </location>
</feature>
<proteinExistence type="predicted"/>
<gene>
    <name evidence="2" type="ORF">HETIRDRAFT_408533</name>
</gene>
<organism evidence="2 3">
    <name type="scientific">Heterobasidion irregulare (strain TC 32-1)</name>
    <dbReference type="NCBI Taxonomy" id="747525"/>
    <lineage>
        <taxon>Eukaryota</taxon>
        <taxon>Fungi</taxon>
        <taxon>Dikarya</taxon>
        <taxon>Basidiomycota</taxon>
        <taxon>Agaricomycotina</taxon>
        <taxon>Agaricomycetes</taxon>
        <taxon>Russulales</taxon>
        <taxon>Bondarzewiaceae</taxon>
        <taxon>Heterobasidion</taxon>
        <taxon>Heterobasidion annosum species complex</taxon>
    </lineage>
</organism>
<keyword evidence="3" id="KW-1185">Reference proteome</keyword>
<evidence type="ECO:0000313" key="2">
    <source>
        <dbReference type="EMBL" id="ETW84474.1"/>
    </source>
</evidence>
<reference evidence="2 3" key="1">
    <citation type="journal article" date="2012" name="New Phytol.">
        <title>Insight into trade-off between wood decay and parasitism from the genome of a fungal forest pathogen.</title>
        <authorList>
            <person name="Olson A."/>
            <person name="Aerts A."/>
            <person name="Asiegbu F."/>
            <person name="Belbahri L."/>
            <person name="Bouzid O."/>
            <person name="Broberg A."/>
            <person name="Canback B."/>
            <person name="Coutinho P.M."/>
            <person name="Cullen D."/>
            <person name="Dalman K."/>
            <person name="Deflorio G."/>
            <person name="van Diepen L.T."/>
            <person name="Dunand C."/>
            <person name="Duplessis S."/>
            <person name="Durling M."/>
            <person name="Gonthier P."/>
            <person name="Grimwood J."/>
            <person name="Fossdal C.G."/>
            <person name="Hansson D."/>
            <person name="Henrissat B."/>
            <person name="Hietala A."/>
            <person name="Himmelstrand K."/>
            <person name="Hoffmeister D."/>
            <person name="Hogberg N."/>
            <person name="James T.Y."/>
            <person name="Karlsson M."/>
            <person name="Kohler A."/>
            <person name="Kues U."/>
            <person name="Lee Y.H."/>
            <person name="Lin Y.C."/>
            <person name="Lind M."/>
            <person name="Lindquist E."/>
            <person name="Lombard V."/>
            <person name="Lucas S."/>
            <person name="Lunden K."/>
            <person name="Morin E."/>
            <person name="Murat C."/>
            <person name="Park J."/>
            <person name="Raffaello T."/>
            <person name="Rouze P."/>
            <person name="Salamov A."/>
            <person name="Schmutz J."/>
            <person name="Solheim H."/>
            <person name="Stahlberg J."/>
            <person name="Velez H."/>
            <person name="de Vries R.P."/>
            <person name="Wiebenga A."/>
            <person name="Woodward S."/>
            <person name="Yakovlev I."/>
            <person name="Garbelotto M."/>
            <person name="Martin F."/>
            <person name="Grigoriev I.V."/>
            <person name="Stenlid J."/>
        </authorList>
    </citation>
    <scope>NUCLEOTIDE SEQUENCE [LARGE SCALE GENOMIC DNA]</scope>
    <source>
        <strain evidence="2 3">TC 32-1</strain>
    </source>
</reference>
<dbReference type="GeneID" id="20672688"/>
<dbReference type="RefSeq" id="XP_009544142.1">
    <property type="nucleotide sequence ID" value="XM_009545847.1"/>
</dbReference>
<dbReference type="HOGENOM" id="CLU_2158750_0_0_1"/>
<accession>W4KFH0</accession>
<evidence type="ECO:0000256" key="1">
    <source>
        <dbReference type="SAM" id="MobiDB-lite"/>
    </source>
</evidence>
<sequence length="111" mass="11486">MGGRGSGRGLWKLSIDGDGDGGSDDEGLDTDDGAAAENTEEDADDDVEEEDEEEAKDASEIIEGVSVRVRVRAGRPSTMGSEPMDSAKECLRSALENNLGPAVVTGSVNEG</sequence>
<feature type="compositionally biased region" description="Acidic residues" evidence="1">
    <location>
        <begin position="17"/>
        <end position="55"/>
    </location>
</feature>
<dbReference type="Proteomes" id="UP000030671">
    <property type="component" value="Unassembled WGS sequence"/>
</dbReference>
<dbReference type="EMBL" id="KI925456">
    <property type="protein sequence ID" value="ETW84474.1"/>
    <property type="molecule type" value="Genomic_DNA"/>
</dbReference>
<dbReference type="KEGG" id="hir:HETIRDRAFT_408533"/>